<evidence type="ECO:0000256" key="8">
    <source>
        <dbReference type="SAM" id="MobiDB-lite"/>
    </source>
</evidence>
<name>A0AAW0CQE4_9AGAR</name>
<dbReference type="PANTHER" id="PTHR46223">
    <property type="entry name" value="HISTONE-LYSINE N-METHYLTRANSFERASE SUV39H"/>
    <property type="match status" value="1"/>
</dbReference>
<keyword evidence="2" id="KW-0158">Chromosome</keyword>
<dbReference type="GO" id="GO:0006338">
    <property type="term" value="P:chromatin remodeling"/>
    <property type="evidence" value="ECO:0007669"/>
    <property type="project" value="UniProtKB-ARBA"/>
</dbReference>
<feature type="region of interest" description="Disordered" evidence="8">
    <location>
        <begin position="1"/>
        <end position="21"/>
    </location>
</feature>
<dbReference type="Proteomes" id="UP001362999">
    <property type="component" value="Unassembled WGS sequence"/>
</dbReference>
<dbReference type="SUPFAM" id="SSF54160">
    <property type="entry name" value="Chromo domain-like"/>
    <property type="match status" value="1"/>
</dbReference>
<dbReference type="InterPro" id="IPR023780">
    <property type="entry name" value="Chromo_domain"/>
</dbReference>
<evidence type="ECO:0000313" key="12">
    <source>
        <dbReference type="EMBL" id="KAK7040971.1"/>
    </source>
</evidence>
<evidence type="ECO:0000256" key="3">
    <source>
        <dbReference type="ARBA" id="ARBA00022603"/>
    </source>
</evidence>
<dbReference type="PANTHER" id="PTHR46223:SF3">
    <property type="entry name" value="HISTONE-LYSINE N-METHYLTRANSFERASE SET-23"/>
    <property type="match status" value="1"/>
</dbReference>
<evidence type="ECO:0000256" key="7">
    <source>
        <dbReference type="ARBA" id="ARBA00022833"/>
    </source>
</evidence>
<evidence type="ECO:0000313" key="13">
    <source>
        <dbReference type="Proteomes" id="UP001362999"/>
    </source>
</evidence>
<dbReference type="GO" id="GO:0046872">
    <property type="term" value="F:metal ion binding"/>
    <property type="evidence" value="ECO:0007669"/>
    <property type="project" value="UniProtKB-KW"/>
</dbReference>
<sequence>MSRRKRRKPPPESDTEPYELDAVVGEEVRNGTTFFLVRWKGYGPDSDDWKKEEDVQAPELVERFRAESQSATQGASSGPSATDMAGTVSGFGRLNRKRSSNKEGKRKKAVYPEKSPTSPLASKLPRKQASSGLPLPEDDNEVPATPQSTTPPIMTVSPKFPVDTMLGPAIGSIYASPPIPSAPVSRLPARGFAGRGNCVDDTVADNALTASQHAPPDSGTVVRPLAGKPSNSFRDANKRPRSLSLDTAETPSKRKVTAFSEDAALVPTKIADAHAQVIADEWNEVARQSGVPEIAKITFINEIDHEPVPPDINTLFTYLEKDCLSSVEVPNPPKAETMPCIGRHPAFTDEGLFTFATDCKIIIECGQDCSAASNCKNRVTQLPRTIPIEIFKTVERGWAARSAVPLVRGQVLGLYTGLTISRTTASKLIGADAAYIFQLDMDEPQDADPSLVYSVDAFRSGNWTRYINHSCSPNTAIIPVARGSAHESLPYTLAFVATQDIVPLAELTLDYDPSEAKTFARKKYREKSRSKILKRKRNQTPCKCGTLQCRGWLPQM</sequence>
<evidence type="ECO:0000256" key="6">
    <source>
        <dbReference type="ARBA" id="ARBA00022723"/>
    </source>
</evidence>
<dbReference type="GO" id="GO:0032259">
    <property type="term" value="P:methylation"/>
    <property type="evidence" value="ECO:0007669"/>
    <property type="project" value="UniProtKB-KW"/>
</dbReference>
<keyword evidence="13" id="KW-1185">Reference proteome</keyword>
<gene>
    <name evidence="12" type="ORF">R3P38DRAFT_2892627</name>
</gene>
<comment type="caution">
    <text evidence="12">The sequence shown here is derived from an EMBL/GenBank/DDBJ whole genome shotgun (WGS) entry which is preliminary data.</text>
</comment>
<dbReference type="PROSITE" id="PS50868">
    <property type="entry name" value="POST_SET"/>
    <property type="match status" value="1"/>
</dbReference>
<dbReference type="AlphaFoldDB" id="A0AAW0CQE4"/>
<feature type="compositionally biased region" description="Basic and acidic residues" evidence="8">
    <location>
        <begin position="47"/>
        <end position="66"/>
    </location>
</feature>
<evidence type="ECO:0008006" key="14">
    <source>
        <dbReference type="Google" id="ProtNLM"/>
    </source>
</evidence>
<dbReference type="InterPro" id="IPR001214">
    <property type="entry name" value="SET_dom"/>
</dbReference>
<evidence type="ECO:0000259" key="9">
    <source>
        <dbReference type="PROSITE" id="PS50013"/>
    </source>
</evidence>
<dbReference type="SMART" id="SM00317">
    <property type="entry name" value="SET"/>
    <property type="match status" value="1"/>
</dbReference>
<evidence type="ECO:0000256" key="5">
    <source>
        <dbReference type="ARBA" id="ARBA00022691"/>
    </source>
</evidence>
<proteinExistence type="predicted"/>
<keyword evidence="4" id="KW-0808">Transferase</keyword>
<feature type="region of interest" description="Disordered" evidence="8">
    <location>
        <begin position="41"/>
        <end position="157"/>
    </location>
</feature>
<reference evidence="12 13" key="1">
    <citation type="journal article" date="2024" name="J Genomics">
        <title>Draft genome sequencing and assembly of Favolaschia claudopus CIRM-BRFM 2984 isolated from oak limbs.</title>
        <authorList>
            <person name="Navarro D."/>
            <person name="Drula E."/>
            <person name="Chaduli D."/>
            <person name="Cazenave R."/>
            <person name="Ahrendt S."/>
            <person name="Wang J."/>
            <person name="Lipzen A."/>
            <person name="Daum C."/>
            <person name="Barry K."/>
            <person name="Grigoriev I.V."/>
            <person name="Favel A."/>
            <person name="Rosso M.N."/>
            <person name="Martin F."/>
        </authorList>
    </citation>
    <scope>NUCLEOTIDE SEQUENCE [LARGE SCALE GENOMIC DNA]</scope>
    <source>
        <strain evidence="12 13">CIRM-BRFM 2984</strain>
    </source>
</reference>
<comment type="subcellular location">
    <subcellularLocation>
        <location evidence="1">Chromosome</location>
    </subcellularLocation>
</comment>
<evidence type="ECO:0000256" key="1">
    <source>
        <dbReference type="ARBA" id="ARBA00004286"/>
    </source>
</evidence>
<dbReference type="SMART" id="SM00298">
    <property type="entry name" value="CHROMO"/>
    <property type="match status" value="1"/>
</dbReference>
<dbReference type="Pfam" id="PF00385">
    <property type="entry name" value="Chromo"/>
    <property type="match status" value="1"/>
</dbReference>
<dbReference type="Gene3D" id="2.40.50.40">
    <property type="match status" value="1"/>
</dbReference>
<feature type="domain" description="Chromo" evidence="9">
    <location>
        <begin position="18"/>
        <end position="76"/>
    </location>
</feature>
<feature type="compositionally biased region" description="Basic residues" evidence="8">
    <location>
        <begin position="94"/>
        <end position="109"/>
    </location>
</feature>
<dbReference type="SUPFAM" id="SSF82199">
    <property type="entry name" value="SET domain"/>
    <property type="match status" value="1"/>
</dbReference>
<dbReference type="PROSITE" id="PS50280">
    <property type="entry name" value="SET"/>
    <property type="match status" value="1"/>
</dbReference>
<dbReference type="GO" id="GO:0005694">
    <property type="term" value="C:chromosome"/>
    <property type="evidence" value="ECO:0007669"/>
    <property type="project" value="UniProtKB-SubCell"/>
</dbReference>
<dbReference type="PROSITE" id="PS50013">
    <property type="entry name" value="CHROMO_2"/>
    <property type="match status" value="1"/>
</dbReference>
<evidence type="ECO:0000256" key="2">
    <source>
        <dbReference type="ARBA" id="ARBA00022454"/>
    </source>
</evidence>
<evidence type="ECO:0000256" key="4">
    <source>
        <dbReference type="ARBA" id="ARBA00022679"/>
    </source>
</evidence>
<dbReference type="EMBL" id="JAWWNJ010000014">
    <property type="protein sequence ID" value="KAK7040971.1"/>
    <property type="molecule type" value="Genomic_DNA"/>
</dbReference>
<dbReference type="InterPro" id="IPR000953">
    <property type="entry name" value="Chromo/chromo_shadow_dom"/>
</dbReference>
<dbReference type="CDD" id="cd00024">
    <property type="entry name" value="CD_CSD"/>
    <property type="match status" value="1"/>
</dbReference>
<feature type="region of interest" description="Disordered" evidence="8">
    <location>
        <begin position="210"/>
        <end position="252"/>
    </location>
</feature>
<feature type="compositionally biased region" description="Polar residues" evidence="8">
    <location>
        <begin position="67"/>
        <end position="80"/>
    </location>
</feature>
<keyword evidence="5" id="KW-0949">S-adenosyl-L-methionine</keyword>
<accession>A0AAW0CQE4</accession>
<dbReference type="InterPro" id="IPR016197">
    <property type="entry name" value="Chromo-like_dom_sf"/>
</dbReference>
<evidence type="ECO:0000259" key="11">
    <source>
        <dbReference type="PROSITE" id="PS50868"/>
    </source>
</evidence>
<organism evidence="12 13">
    <name type="scientific">Favolaschia claudopus</name>
    <dbReference type="NCBI Taxonomy" id="2862362"/>
    <lineage>
        <taxon>Eukaryota</taxon>
        <taxon>Fungi</taxon>
        <taxon>Dikarya</taxon>
        <taxon>Basidiomycota</taxon>
        <taxon>Agaricomycotina</taxon>
        <taxon>Agaricomycetes</taxon>
        <taxon>Agaricomycetidae</taxon>
        <taxon>Agaricales</taxon>
        <taxon>Marasmiineae</taxon>
        <taxon>Mycenaceae</taxon>
        <taxon>Favolaschia</taxon>
    </lineage>
</organism>
<feature type="domain" description="SET" evidence="10">
    <location>
        <begin position="386"/>
        <end position="512"/>
    </location>
</feature>
<dbReference type="Gene3D" id="2.170.270.10">
    <property type="entry name" value="SET domain"/>
    <property type="match status" value="1"/>
</dbReference>
<evidence type="ECO:0000259" key="10">
    <source>
        <dbReference type="PROSITE" id="PS50280"/>
    </source>
</evidence>
<dbReference type="InterPro" id="IPR046341">
    <property type="entry name" value="SET_dom_sf"/>
</dbReference>
<dbReference type="GO" id="GO:0008168">
    <property type="term" value="F:methyltransferase activity"/>
    <property type="evidence" value="ECO:0007669"/>
    <property type="project" value="UniProtKB-KW"/>
</dbReference>
<dbReference type="Pfam" id="PF00856">
    <property type="entry name" value="SET"/>
    <property type="match status" value="1"/>
</dbReference>
<keyword evidence="6" id="KW-0479">Metal-binding</keyword>
<protein>
    <recommendedName>
        <fullName evidence="14">Histone-lysine N-methyltransferase</fullName>
    </recommendedName>
</protein>
<dbReference type="InterPro" id="IPR003616">
    <property type="entry name" value="Post-SET_dom"/>
</dbReference>
<keyword evidence="3" id="KW-0489">Methyltransferase</keyword>
<feature type="domain" description="Post-SET" evidence="11">
    <location>
        <begin position="538"/>
        <end position="554"/>
    </location>
</feature>
<keyword evidence="7" id="KW-0862">Zinc</keyword>
<dbReference type="InterPro" id="IPR050973">
    <property type="entry name" value="H3K9_Histone-Lys_N-MTase"/>
</dbReference>